<dbReference type="AlphaFoldDB" id="A0A415PEH2"/>
<evidence type="ECO:0000313" key="5">
    <source>
        <dbReference type="Proteomes" id="UP000284868"/>
    </source>
</evidence>
<dbReference type="Proteomes" id="UP000284868">
    <property type="component" value="Unassembled WGS sequence"/>
</dbReference>
<evidence type="ECO:0000256" key="1">
    <source>
        <dbReference type="ARBA" id="ARBA00022801"/>
    </source>
</evidence>
<dbReference type="InterPro" id="IPR000086">
    <property type="entry name" value="NUDIX_hydrolase_dom"/>
</dbReference>
<reference evidence="4 5" key="1">
    <citation type="submission" date="2018-08" db="EMBL/GenBank/DDBJ databases">
        <title>A genome reference for cultivated species of the human gut microbiota.</title>
        <authorList>
            <person name="Zou Y."/>
            <person name="Xue W."/>
            <person name="Luo G."/>
        </authorList>
    </citation>
    <scope>NUCLEOTIDE SEQUENCE [LARGE SCALE GENOMIC DNA]</scope>
    <source>
        <strain evidence="4 5">AF35-6BH</strain>
    </source>
</reference>
<reference evidence="3" key="2">
    <citation type="submission" date="2021-02" db="EMBL/GenBank/DDBJ databases">
        <title>Infant gut strain persistence is associated with maternal origin, phylogeny, and functional potential including surface adhesion and iron acquisition.</title>
        <authorList>
            <person name="Lou Y.C."/>
        </authorList>
    </citation>
    <scope>NUCLEOTIDE SEQUENCE</scope>
    <source>
        <strain evidence="3">L3_108_103G1_dasL3_108_103G1_concoct_2</strain>
    </source>
</reference>
<dbReference type="GeneID" id="92794223"/>
<dbReference type="EMBL" id="JAGZMZ010000021">
    <property type="protein sequence ID" value="MBS4884697.1"/>
    <property type="molecule type" value="Genomic_DNA"/>
</dbReference>
<keyword evidence="5" id="KW-1185">Reference proteome</keyword>
<keyword evidence="1" id="KW-0378">Hydrolase</keyword>
<dbReference type="InterPro" id="IPR020084">
    <property type="entry name" value="NUDIX_hydrolase_CS"/>
</dbReference>
<dbReference type="CDD" id="cd04665">
    <property type="entry name" value="NUDIX_RppH"/>
    <property type="match status" value="1"/>
</dbReference>
<dbReference type="EMBL" id="QRPK01000023">
    <property type="protein sequence ID" value="RHM11098.1"/>
    <property type="molecule type" value="Genomic_DNA"/>
</dbReference>
<accession>A0A415PEH2</accession>
<dbReference type="RefSeq" id="WP_004800807.1">
    <property type="nucleotide sequence ID" value="NZ_CABKNA010000001.1"/>
</dbReference>
<gene>
    <name evidence="4" type="ORF">DWZ83_05755</name>
    <name evidence="3" type="ORF">KHZ85_08015</name>
</gene>
<dbReference type="Gene3D" id="3.90.79.10">
    <property type="entry name" value="Nucleoside Triphosphate Pyrophosphohydrolase"/>
    <property type="match status" value="1"/>
</dbReference>
<evidence type="ECO:0000259" key="2">
    <source>
        <dbReference type="PROSITE" id="PS51462"/>
    </source>
</evidence>
<name>A0A415PEH2_9FIRM</name>
<dbReference type="PROSITE" id="PS51462">
    <property type="entry name" value="NUDIX"/>
    <property type="match status" value="1"/>
</dbReference>
<dbReference type="InterPro" id="IPR014078">
    <property type="entry name" value="Nudix_YtkD"/>
</dbReference>
<organism evidence="4 5">
    <name type="scientific">Amedibacillus dolichus</name>
    <dbReference type="NCBI Taxonomy" id="31971"/>
    <lineage>
        <taxon>Bacteria</taxon>
        <taxon>Bacillati</taxon>
        <taxon>Bacillota</taxon>
        <taxon>Erysipelotrichia</taxon>
        <taxon>Erysipelotrichales</taxon>
        <taxon>Erysipelotrichaceae</taxon>
        <taxon>Amedibacillus</taxon>
    </lineage>
</organism>
<proteinExistence type="predicted"/>
<dbReference type="Proteomes" id="UP000753219">
    <property type="component" value="Unassembled WGS sequence"/>
</dbReference>
<feature type="domain" description="Nudix hydrolase" evidence="2">
    <location>
        <begin position="12"/>
        <end position="142"/>
    </location>
</feature>
<protein>
    <submittedName>
        <fullName evidence="4">NUDIX domain-containing protein</fullName>
    </submittedName>
</protein>
<dbReference type="SUPFAM" id="SSF55811">
    <property type="entry name" value="Nudix"/>
    <property type="match status" value="1"/>
</dbReference>
<dbReference type="Pfam" id="PF00293">
    <property type="entry name" value="NUDIX"/>
    <property type="match status" value="1"/>
</dbReference>
<comment type="caution">
    <text evidence="4">The sequence shown here is derived from an EMBL/GenBank/DDBJ whole genome shotgun (WGS) entry which is preliminary data.</text>
</comment>
<dbReference type="PROSITE" id="PS00893">
    <property type="entry name" value="NUDIX_BOX"/>
    <property type="match status" value="1"/>
</dbReference>
<dbReference type="GO" id="GO:0016787">
    <property type="term" value="F:hydrolase activity"/>
    <property type="evidence" value="ECO:0007669"/>
    <property type="project" value="UniProtKB-KW"/>
</dbReference>
<evidence type="ECO:0000313" key="3">
    <source>
        <dbReference type="EMBL" id="MBS4884697.1"/>
    </source>
</evidence>
<sequence>MTSVRFYEEVADELLKFAVIIAKHKGKWVFCKHRERDTYELCGGHREEGEAIIDTAKRELYEESGALTFDMHAICVYSVQKDDASNGEESFGMLYYADVKSFEPQLHYEIEKTILTKNLIEHWTYPDIQPALIAEAIRRGVC</sequence>
<dbReference type="InterPro" id="IPR015797">
    <property type="entry name" value="NUDIX_hydrolase-like_dom_sf"/>
</dbReference>
<dbReference type="OrthoDB" id="9131041at2"/>
<evidence type="ECO:0000313" key="4">
    <source>
        <dbReference type="EMBL" id="RHM11098.1"/>
    </source>
</evidence>